<dbReference type="PROSITE" id="PS51257">
    <property type="entry name" value="PROKAR_LIPOPROTEIN"/>
    <property type="match status" value="1"/>
</dbReference>
<dbReference type="EMBL" id="JACHMH010000001">
    <property type="protein sequence ID" value="MBB4682354.1"/>
    <property type="molecule type" value="Genomic_DNA"/>
</dbReference>
<evidence type="ECO:0000313" key="2">
    <source>
        <dbReference type="EMBL" id="MBB4682354.1"/>
    </source>
</evidence>
<protein>
    <recommendedName>
        <fullName evidence="4">DUF3558 domain-containing protein</fullName>
    </recommendedName>
</protein>
<gene>
    <name evidence="2" type="ORF">HNR67_008472</name>
</gene>
<reference evidence="2 3" key="1">
    <citation type="submission" date="2020-08" db="EMBL/GenBank/DDBJ databases">
        <title>Sequencing the genomes of 1000 actinobacteria strains.</title>
        <authorList>
            <person name="Klenk H.-P."/>
        </authorList>
    </citation>
    <scope>NUCLEOTIDE SEQUENCE [LARGE SCALE GENOMIC DNA]</scope>
    <source>
        <strain evidence="2 3">DSM 44230</strain>
    </source>
</reference>
<sequence>MARRCWALAAVLLTALTTACTAQAPAPPPGPSTVVKEWTKVGKPKSVDMGFRTKPCEALTAAERRTVGLPSAPVQATAEEPAGCTWRDQGTGAAVRVELDQLSLAQRFDHEPTGTGLSVVQIAGYPAVRAKEGTDQRGCTLRIGVSATEALAATFSSPRTGPEAVPDACALAQQVAERVIATLPEGS</sequence>
<dbReference type="RefSeq" id="WP_185009594.1">
    <property type="nucleotide sequence ID" value="NZ_BAAAUI010000007.1"/>
</dbReference>
<organism evidence="2 3">
    <name type="scientific">Crossiella cryophila</name>
    <dbReference type="NCBI Taxonomy" id="43355"/>
    <lineage>
        <taxon>Bacteria</taxon>
        <taxon>Bacillati</taxon>
        <taxon>Actinomycetota</taxon>
        <taxon>Actinomycetes</taxon>
        <taxon>Pseudonocardiales</taxon>
        <taxon>Pseudonocardiaceae</taxon>
        <taxon>Crossiella</taxon>
    </lineage>
</organism>
<dbReference type="Pfam" id="PF12079">
    <property type="entry name" value="DUF3558"/>
    <property type="match status" value="1"/>
</dbReference>
<dbReference type="Proteomes" id="UP000533598">
    <property type="component" value="Unassembled WGS sequence"/>
</dbReference>
<name>A0A7W7CMV2_9PSEU</name>
<evidence type="ECO:0008006" key="4">
    <source>
        <dbReference type="Google" id="ProtNLM"/>
    </source>
</evidence>
<comment type="caution">
    <text evidence="2">The sequence shown here is derived from an EMBL/GenBank/DDBJ whole genome shotgun (WGS) entry which is preliminary data.</text>
</comment>
<accession>A0A7W7CMV2</accession>
<proteinExistence type="predicted"/>
<dbReference type="AlphaFoldDB" id="A0A7W7CMV2"/>
<keyword evidence="3" id="KW-1185">Reference proteome</keyword>
<keyword evidence="1" id="KW-0732">Signal</keyword>
<evidence type="ECO:0000313" key="3">
    <source>
        <dbReference type="Proteomes" id="UP000533598"/>
    </source>
</evidence>
<evidence type="ECO:0000256" key="1">
    <source>
        <dbReference type="SAM" id="SignalP"/>
    </source>
</evidence>
<feature type="signal peptide" evidence="1">
    <location>
        <begin position="1"/>
        <end position="24"/>
    </location>
</feature>
<feature type="chain" id="PRO_5031244400" description="DUF3558 domain-containing protein" evidence="1">
    <location>
        <begin position="25"/>
        <end position="187"/>
    </location>
</feature>
<dbReference type="InterPro" id="IPR024520">
    <property type="entry name" value="DUF3558"/>
</dbReference>